<dbReference type="RefSeq" id="WP_247955503.1">
    <property type="nucleotide sequence ID" value="NZ_CP078077.1"/>
</dbReference>
<feature type="transmembrane region" description="Helical" evidence="2">
    <location>
        <begin position="680"/>
        <end position="704"/>
    </location>
</feature>
<feature type="transmembrane region" description="Helical" evidence="2">
    <location>
        <begin position="132"/>
        <end position="155"/>
    </location>
</feature>
<dbReference type="SUPFAM" id="SSF54001">
    <property type="entry name" value="Cysteine proteinases"/>
    <property type="match status" value="1"/>
</dbReference>
<evidence type="ECO:0000256" key="2">
    <source>
        <dbReference type="SAM" id="Phobius"/>
    </source>
</evidence>
<feature type="transmembrane region" description="Helical" evidence="2">
    <location>
        <begin position="162"/>
        <end position="180"/>
    </location>
</feature>
<evidence type="ECO:0000313" key="4">
    <source>
        <dbReference type="EMBL" id="UPL14615.1"/>
    </source>
</evidence>
<feature type="region of interest" description="Disordered" evidence="1">
    <location>
        <begin position="634"/>
        <end position="666"/>
    </location>
</feature>
<feature type="transmembrane region" description="Helical" evidence="2">
    <location>
        <begin position="200"/>
        <end position="218"/>
    </location>
</feature>
<dbReference type="InterPro" id="IPR002931">
    <property type="entry name" value="Transglutaminase-like"/>
</dbReference>
<sequence length="849" mass="88926">MSGTRTPLRGANGPALRFSALTFWALGFVAVGIALATAAAWPVYESPRALVVGVAGGLLGMGVAVLARMLRWGALLAALAAVATYLIVAVPLAVPSALSSVPAFLGGLRDAVFGVVLGWKQMLTLAPPLGEYQAVLIPFLVVMLFGGFLATFLALHPGRRALAAVPVVAAMSVFGVAFGLSATSSPVVVFGIEVPAPREWLIGVGVFAAALVWVIGRARIERAQALRIVAATGVSRRAAPVWLSIRRHLLAGALVVVALVAGVAAAPVAAGWTDRSVLRDEVEPMIVVQQQTSPLGSYRAWFAGDRLDETVFGVQGDPGAVDRVRLVTLDAYDGNDFHIAEDDRFSRLPRTAGPGEGRIALDITVGDAYRGIWVPTPAGLAEAPAFAGSRADALADGFHIDADGDTAITIADAPGGGSGLVPGDRYSVLVDPPATGDGIASLQGGDSTLDADAFPALVEWAEMQEQPRTGAGYVELIDRLRSRGYLSHAVLDDAASAGWIAALDGAEGYGFASSYAGHSAARIEEVFTAMVEQERRAGSDAAPELLVSAIGDDEQFSTAAALLAEHWGLESRVVIGARLAGAEEVPGIPACTEVCTGASMSAWVEVRSTGGEWMPIDVTPQYAMLPSAITEGEQLPEHPTVPEQPRSEALDPPQAQSDSNDDAPPLEAPESEFLAVLLPILRAVGLGVLALVLLTLPLLVLLIAKGRRARARRDAGDPEVRLAGAWEELVDLYTDHDVALQTQGTRVQRARSTDRSAAVRPAVLVDRGIFAGHPPTDADAAAAWQIVDDERAALSTADSRWRRLVARVRLTSLLSRARPTSGPRFAGRRPVIGTLAVAGSPHDRQKETP</sequence>
<dbReference type="Pfam" id="PF01841">
    <property type="entry name" value="Transglut_core"/>
    <property type="match status" value="1"/>
</dbReference>
<keyword evidence="2" id="KW-0472">Membrane</keyword>
<name>A0ABY4ISI5_9MICO</name>
<feature type="transmembrane region" description="Helical" evidence="2">
    <location>
        <begin position="74"/>
        <end position="94"/>
    </location>
</feature>
<dbReference type="EMBL" id="CP078077">
    <property type="protein sequence ID" value="UPL14615.1"/>
    <property type="molecule type" value="Genomic_DNA"/>
</dbReference>
<dbReference type="Proteomes" id="UP000831963">
    <property type="component" value="Chromosome"/>
</dbReference>
<gene>
    <name evidence="4" type="ORF">KV396_09055</name>
</gene>
<accession>A0ABY4ISI5</accession>
<evidence type="ECO:0000256" key="1">
    <source>
        <dbReference type="SAM" id="MobiDB-lite"/>
    </source>
</evidence>
<feature type="transmembrane region" description="Helical" evidence="2">
    <location>
        <begin position="249"/>
        <end position="272"/>
    </location>
</feature>
<proteinExistence type="predicted"/>
<keyword evidence="5" id="KW-1185">Reference proteome</keyword>
<feature type="transmembrane region" description="Helical" evidence="2">
    <location>
        <begin position="21"/>
        <end position="43"/>
    </location>
</feature>
<keyword evidence="2" id="KW-0812">Transmembrane</keyword>
<feature type="transmembrane region" description="Helical" evidence="2">
    <location>
        <begin position="49"/>
        <end position="67"/>
    </location>
</feature>
<reference evidence="4 5" key="1">
    <citation type="submission" date="2021-06" db="EMBL/GenBank/DDBJ databases">
        <title>Genome-based taxonomic framework of Microbacterium strains isolated from marine environment, the description of four new species and reclassification of four preexisting species.</title>
        <authorList>
            <person name="Lee S.D."/>
            <person name="Kim S.-M."/>
            <person name="Byeon Y.-S."/>
            <person name="Yang H.L."/>
            <person name="Kim I.S."/>
        </authorList>
    </citation>
    <scope>NUCLEOTIDE SEQUENCE [LARGE SCALE GENOMIC DNA]</scope>
    <source>
        <strain evidence="4 5">SSW1-36</strain>
    </source>
</reference>
<evidence type="ECO:0000259" key="3">
    <source>
        <dbReference type="Pfam" id="PF01841"/>
    </source>
</evidence>
<protein>
    <submittedName>
        <fullName evidence="4">Transglutaminase-like domain-containing protein</fullName>
    </submittedName>
</protein>
<evidence type="ECO:0000313" key="5">
    <source>
        <dbReference type="Proteomes" id="UP000831963"/>
    </source>
</evidence>
<feature type="domain" description="Transglutaminase-like" evidence="3">
    <location>
        <begin position="532"/>
        <end position="617"/>
    </location>
</feature>
<organism evidence="4 5">
    <name type="scientific">Microbacterium galbinum</name>
    <dbReference type="NCBI Taxonomy" id="2851646"/>
    <lineage>
        <taxon>Bacteria</taxon>
        <taxon>Bacillati</taxon>
        <taxon>Actinomycetota</taxon>
        <taxon>Actinomycetes</taxon>
        <taxon>Micrococcales</taxon>
        <taxon>Microbacteriaceae</taxon>
        <taxon>Microbacterium</taxon>
    </lineage>
</organism>
<dbReference type="InterPro" id="IPR038765">
    <property type="entry name" value="Papain-like_cys_pep_sf"/>
</dbReference>
<keyword evidence="2" id="KW-1133">Transmembrane helix</keyword>